<evidence type="ECO:0000256" key="15">
    <source>
        <dbReference type="ARBA" id="ARBA00047630"/>
    </source>
</evidence>
<dbReference type="EMBL" id="JAAGAX010000006">
    <property type="protein sequence ID" value="KAF2312488.1"/>
    <property type="molecule type" value="Genomic_DNA"/>
</dbReference>
<evidence type="ECO:0000256" key="18">
    <source>
        <dbReference type="RuleBase" id="RU000383"/>
    </source>
</evidence>
<dbReference type="Pfam" id="PF00266">
    <property type="entry name" value="Aminotran_5"/>
    <property type="match status" value="1"/>
</dbReference>
<comment type="subunit">
    <text evidence="5">Interacts with the CDC2 protein kinase to form a serine/threonine kinase holoenzyme complex also known as maturation promoting factor (MPF). The cyclin subunit imparts substrate specificity to the complex.</text>
</comment>
<evidence type="ECO:0000313" key="25">
    <source>
        <dbReference type="EMBL" id="KAF2312488.1"/>
    </source>
</evidence>
<dbReference type="Pfam" id="PF00134">
    <property type="entry name" value="Cyclin_N"/>
    <property type="match status" value="1"/>
</dbReference>
<name>A0A6A6MJB8_HEVBR</name>
<dbReference type="Gene3D" id="1.10.3090.10">
    <property type="entry name" value="cca-adding enzyme, domain 2"/>
    <property type="match status" value="1"/>
</dbReference>
<keyword evidence="8" id="KW-0132">Cell division</keyword>
<dbReference type="SMART" id="SM01332">
    <property type="entry name" value="Cyclin_C"/>
    <property type="match status" value="1"/>
</dbReference>
<protein>
    <recommendedName>
        <fullName evidence="21">Phosphoserine aminotransferase</fullName>
        <ecNumber evidence="21">2.6.1.52</ecNumber>
    </recommendedName>
</protein>
<dbReference type="SMART" id="SM00385">
    <property type="entry name" value="CYCLIN"/>
    <property type="match status" value="2"/>
</dbReference>
<dbReference type="InterPro" id="IPR006671">
    <property type="entry name" value="Cyclin_N"/>
</dbReference>
<dbReference type="GO" id="GO:0001680">
    <property type="term" value="P:tRNA 3'-terminal CCA addition"/>
    <property type="evidence" value="ECO:0007669"/>
    <property type="project" value="UniProtKB-ARBA"/>
</dbReference>
<comment type="similarity">
    <text evidence="4 19">Belongs to the tRNA nucleotidyltransferase/poly(A) polymerase family.</text>
</comment>
<keyword evidence="26" id="KW-1185">Reference proteome</keyword>
<feature type="domain" description="Cyclin C-terminal" evidence="24">
    <location>
        <begin position="979"/>
        <end position="1093"/>
    </location>
</feature>
<dbReference type="InterPro" id="IPR022278">
    <property type="entry name" value="Pser_aminoTfrase"/>
</dbReference>
<dbReference type="SUPFAM" id="SSF81891">
    <property type="entry name" value="Poly A polymerase C-terminal region-like"/>
    <property type="match status" value="1"/>
</dbReference>
<dbReference type="NCBIfam" id="NF003764">
    <property type="entry name" value="PRK05355.1"/>
    <property type="match status" value="1"/>
</dbReference>
<dbReference type="FunFam" id="1.10.472.10:FF:000001">
    <property type="entry name" value="G2/mitotic-specific cyclin"/>
    <property type="match status" value="1"/>
</dbReference>
<feature type="domain" description="Cyclin-like" evidence="23">
    <location>
        <begin position="983"/>
        <end position="1065"/>
    </location>
</feature>
<evidence type="ECO:0000256" key="8">
    <source>
        <dbReference type="ARBA" id="ARBA00022618"/>
    </source>
</evidence>
<comment type="cofactor">
    <cofactor evidence="1 20">
        <name>pyridoxal 5'-phosphate</name>
        <dbReference type="ChEBI" id="CHEBI:597326"/>
    </cofactor>
</comment>
<dbReference type="InterPro" id="IPR043519">
    <property type="entry name" value="NT_sf"/>
</dbReference>
<evidence type="ECO:0000256" key="1">
    <source>
        <dbReference type="ARBA" id="ARBA00001933"/>
    </source>
</evidence>
<evidence type="ECO:0000256" key="14">
    <source>
        <dbReference type="ARBA" id="ARBA00023306"/>
    </source>
</evidence>
<dbReference type="GO" id="GO:0051301">
    <property type="term" value="P:cell division"/>
    <property type="evidence" value="ECO:0007669"/>
    <property type="project" value="UniProtKB-KW"/>
</dbReference>
<evidence type="ECO:0000256" key="19">
    <source>
        <dbReference type="RuleBase" id="RU003953"/>
    </source>
</evidence>
<keyword evidence="11" id="KW-0663">Pyridoxal phosphate</keyword>
<comment type="similarity">
    <text evidence="3">Belongs to the class-V pyridoxal-phosphate-dependent aminotransferase family. SerC subfamily.</text>
</comment>
<evidence type="ECO:0000256" key="20">
    <source>
        <dbReference type="RuleBase" id="RU004504"/>
    </source>
</evidence>
<comment type="catalytic activity">
    <reaction evidence="16 21">
        <text>O-phospho-L-serine + 2-oxoglutarate = 3-phosphooxypyruvate + L-glutamate</text>
        <dbReference type="Rhea" id="RHEA:14329"/>
        <dbReference type="ChEBI" id="CHEBI:16810"/>
        <dbReference type="ChEBI" id="CHEBI:18110"/>
        <dbReference type="ChEBI" id="CHEBI:29985"/>
        <dbReference type="ChEBI" id="CHEBI:57524"/>
        <dbReference type="EC" id="2.6.1.52"/>
    </reaction>
</comment>
<gene>
    <name evidence="25" type="ORF">GH714_034853</name>
</gene>
<comment type="similarity">
    <text evidence="18">Belongs to the cyclin family.</text>
</comment>
<keyword evidence="9 19" id="KW-0808">Transferase</keyword>
<evidence type="ECO:0000256" key="12">
    <source>
        <dbReference type="ARBA" id="ARBA00023127"/>
    </source>
</evidence>
<evidence type="ECO:0000259" key="23">
    <source>
        <dbReference type="SMART" id="SM00385"/>
    </source>
</evidence>
<dbReference type="InterPro" id="IPR032828">
    <property type="entry name" value="PolyA_RNA-bd"/>
</dbReference>
<dbReference type="Pfam" id="PF01743">
    <property type="entry name" value="PolyA_pol"/>
    <property type="match status" value="1"/>
</dbReference>
<evidence type="ECO:0000256" key="5">
    <source>
        <dbReference type="ARBA" id="ARBA00011177"/>
    </source>
</evidence>
<organism evidence="25 26">
    <name type="scientific">Hevea brasiliensis</name>
    <name type="common">Para rubber tree</name>
    <name type="synonym">Siphonia brasiliensis</name>
    <dbReference type="NCBI Taxonomy" id="3981"/>
    <lineage>
        <taxon>Eukaryota</taxon>
        <taxon>Viridiplantae</taxon>
        <taxon>Streptophyta</taxon>
        <taxon>Embryophyta</taxon>
        <taxon>Tracheophyta</taxon>
        <taxon>Spermatophyta</taxon>
        <taxon>Magnoliopsida</taxon>
        <taxon>eudicotyledons</taxon>
        <taxon>Gunneridae</taxon>
        <taxon>Pentapetalae</taxon>
        <taxon>rosids</taxon>
        <taxon>fabids</taxon>
        <taxon>Malpighiales</taxon>
        <taxon>Euphorbiaceae</taxon>
        <taxon>Crotonoideae</taxon>
        <taxon>Micrandreae</taxon>
        <taxon>Hevea</taxon>
    </lineage>
</organism>
<keyword evidence="7 21" id="KW-0028">Amino-acid biosynthesis</keyword>
<dbReference type="Gene3D" id="1.10.472.10">
    <property type="entry name" value="Cyclin-like"/>
    <property type="match status" value="2"/>
</dbReference>
<dbReference type="SUPFAM" id="SSF53383">
    <property type="entry name" value="PLP-dependent transferases"/>
    <property type="match status" value="1"/>
</dbReference>
<comment type="pathway">
    <text evidence="2 21">Amino-acid biosynthesis; L-serine biosynthesis; L-serine from 3-phospho-D-glycerate: step 2/3.</text>
</comment>
<dbReference type="GO" id="GO:0016779">
    <property type="term" value="F:nucleotidyltransferase activity"/>
    <property type="evidence" value="ECO:0007669"/>
    <property type="project" value="InterPro"/>
</dbReference>
<dbReference type="InterPro" id="IPR052191">
    <property type="entry name" value="tRNA_ntf/polyA_polymerase_I"/>
</dbReference>
<evidence type="ECO:0000313" key="26">
    <source>
        <dbReference type="Proteomes" id="UP000467840"/>
    </source>
</evidence>
<evidence type="ECO:0000256" key="17">
    <source>
        <dbReference type="ARBA" id="ARBA00058115"/>
    </source>
</evidence>
<evidence type="ECO:0000256" key="11">
    <source>
        <dbReference type="ARBA" id="ARBA00022898"/>
    </source>
</evidence>
<dbReference type="PROSITE" id="PS00292">
    <property type="entry name" value="CYCLINS"/>
    <property type="match status" value="1"/>
</dbReference>
<keyword evidence="19" id="KW-0694">RNA-binding</keyword>
<evidence type="ECO:0000259" key="24">
    <source>
        <dbReference type="SMART" id="SM01332"/>
    </source>
</evidence>
<accession>A0A6A6MJB8</accession>
<dbReference type="GO" id="GO:0004648">
    <property type="term" value="F:O-phospho-L-serine:2-oxoglutarate aminotransferase activity"/>
    <property type="evidence" value="ECO:0007669"/>
    <property type="project" value="UniProtKB-EC"/>
</dbReference>
<dbReference type="CDD" id="cd05398">
    <property type="entry name" value="NT_ClassII-CCAase"/>
    <property type="match status" value="1"/>
</dbReference>
<dbReference type="InterPro" id="IPR015422">
    <property type="entry name" value="PyrdxlP-dep_Trfase_small"/>
</dbReference>
<evidence type="ECO:0000256" key="16">
    <source>
        <dbReference type="ARBA" id="ARBA00049007"/>
    </source>
</evidence>
<evidence type="ECO:0000256" key="3">
    <source>
        <dbReference type="ARBA" id="ARBA00006904"/>
    </source>
</evidence>
<dbReference type="InterPro" id="IPR015421">
    <property type="entry name" value="PyrdxlP-dep_Trfase_major"/>
</dbReference>
<dbReference type="GO" id="GO:0003723">
    <property type="term" value="F:RNA binding"/>
    <property type="evidence" value="ECO:0007669"/>
    <property type="project" value="UniProtKB-KW"/>
</dbReference>
<dbReference type="Gene3D" id="3.30.460.10">
    <property type="entry name" value="Beta Polymerase, domain 2"/>
    <property type="match status" value="1"/>
</dbReference>
<feature type="compositionally biased region" description="Basic and acidic residues" evidence="22">
    <location>
        <begin position="510"/>
        <end position="528"/>
    </location>
</feature>
<dbReference type="FunFam" id="3.90.1150.10:FF:000006">
    <property type="entry name" value="Phosphoserine aminotransferase"/>
    <property type="match status" value="1"/>
</dbReference>
<dbReference type="InterPro" id="IPR036915">
    <property type="entry name" value="Cyclin-like_sf"/>
</dbReference>
<keyword evidence="10" id="KW-0547">Nucleotide-binding</keyword>
<dbReference type="PANTHER" id="PTHR43051:SF1">
    <property type="entry name" value="POLYNUCLEOTIDE ADENYLYLTRANSFERASE FAMILY PROTEIN"/>
    <property type="match status" value="1"/>
</dbReference>
<evidence type="ECO:0000256" key="4">
    <source>
        <dbReference type="ARBA" id="ARBA00007265"/>
    </source>
</evidence>
<evidence type="ECO:0000256" key="13">
    <source>
        <dbReference type="ARBA" id="ARBA00023299"/>
    </source>
</evidence>
<dbReference type="InterPro" id="IPR020578">
    <property type="entry name" value="Aminotrans_V_PyrdxlP_BS"/>
</dbReference>
<evidence type="ECO:0000256" key="6">
    <source>
        <dbReference type="ARBA" id="ARBA00022576"/>
    </source>
</evidence>
<dbReference type="Gene3D" id="3.40.640.10">
    <property type="entry name" value="Type I PLP-dependent aspartate aminotransferase-like (Major domain)"/>
    <property type="match status" value="1"/>
</dbReference>
<dbReference type="SUPFAM" id="SSF81301">
    <property type="entry name" value="Nucleotidyltransferase"/>
    <property type="match status" value="1"/>
</dbReference>
<feature type="region of interest" description="Disordered" evidence="22">
    <location>
        <begin position="510"/>
        <end position="544"/>
    </location>
</feature>
<sequence>MGYSDSRAQQSSTIDMSGWKKINAKRVGVTDSMIPAHLWIVLKILQGKGFQAYLVGGCVRDLLLNRIPKDFDVVTTAKLKEVKKQFFRSVIVGRRFPICRVHIRSSVVEVSSFETVAKHAEDKEKVLLSQMPSGSDQKDFVCWRNSMHRDFTINSLFFDPFKNQICDYVNGLADLKSLKLRTIIPAHLSFQEDCARILRGLRIAGRLGLLISEDTEIAMRKLSSSVKSLDKSKIMMELNYMLSYGAAESTICLLQRFNLLELFLPFHAAYLNQQVGETYRSSSMLMKLFFNLDTLVSCNQPCDCSLWVGLLAFHLALVTNPQDAFVVWVFASVLYHGKWKEGVKFARENAKLQVKFVPEVSGFSEFKTDKELAKEVSHLAALVRDSVGTLIDTDILVHSMSKYPVSPSSGLVFIPKKTGNHVAQLFDVLLNDVESYESGRENFMIDYFQLGKGNQHETRFVLGKVILETLSSGLIKVGMEVGREVPEVIDEKHDPIQTDLEKYQTEMWKDKKRKNEVDLEDKSQEVPKKRQKAGETSQLPEGELNKMQENLLEIKKHQLQCQAKNDKRSGTVQKKSHDMARKHMKVINKVKHHQLHDDESKQLNVSGSSNLSNAEKMKWEEKKDCHVLLQESVKEKTEKLSKILVERKHGQPSLSSLFSRFLFFPFWVEKMNISDENNPNIVKPTNFHGGLEMGSRKFGREISHNRRALNVLNQKFIGAQAYPCVVNKRGLSENHGVSERNPLNPAHRPITRKFAAQQSSTHQHCPQETKKQKPSVPSTNGFGDCILIDVEENKAPADHPVPMFLEQTEAILYEMDQMEEVDMEDIIEEPILDIDGCDAKNPLAVVDYVEDMYASYRKKESFSCVSPNYMEQQFDINEKMRAILIDWLIEVHDKFELMKETLFLTVNLIDRFLSQQTVVRKKLQLVGLVAMLLACKYEEVSVPVVGDLILISDKAYNRKEVLEMESLMLNRLQFNMSFPTPYVFMQRFLKAAQCDKKIELLSFFLIELSIVEYEMLKFPPSLLAAAAIYTAQCTIYGFKQWSRTCECHSSYSEEQLLHLLLLLKPNSSTATFANFATHNKPISIRCAATSTAPVSPIPATEDSKDRVYNFAAGPAILPANVLKKAQAELYNWGGSGMSVMEMSHRGKEFLSIIQKAEADLRALLNIPEDYAVLFLQGGATTQFAMIPLNLCKPDDPVDYVVTGSWGDKAFKESQKFCKPKVIWSGKSEKYTKIPSFDGLEQSPDAKYLHICANETIHGVEFKDYPTPKNGILVADMSSNFCSKPVDVSRFGLIYAGAQKNVGPSGVTIVIIKKDLIGNAQETTPVMLDYKIHAENDSLYNTPPCFGIYMCGLVFEDLLAHGGLTEIERKNKKKAELLYSAIDKSNGFYRCPVEKSVRSLMNVPFTLEKSDLEAEFIKEAAKEKLVQLKGHRSVGGMRASIYNAMPLAGVEKLVAFMKDFQARHA</sequence>
<dbReference type="InterPro" id="IPR048258">
    <property type="entry name" value="Cyclins_cyclin-box"/>
</dbReference>
<comment type="caution">
    <text evidence="25">The sequence shown here is derived from an EMBL/GenBank/DDBJ whole genome shotgun (WGS) entry which is preliminary data.</text>
</comment>
<dbReference type="FunFam" id="3.40.640.10:FF:000010">
    <property type="entry name" value="Phosphoserine aminotransferase"/>
    <property type="match status" value="1"/>
</dbReference>
<dbReference type="InterPro" id="IPR000192">
    <property type="entry name" value="Aminotrans_V_dom"/>
</dbReference>
<dbReference type="SUPFAM" id="SSF47954">
    <property type="entry name" value="Cyclin-like"/>
    <property type="match status" value="2"/>
</dbReference>
<comment type="function">
    <text evidence="17">Involved in the plastidial phosphorylated pathway of serine biosynthesis (PPSB). Catalyzes the reversible conversion of 3-phosphohydroxypyruvate to phosphoserine.</text>
</comment>
<proteinExistence type="inferred from homology"/>
<dbReference type="Gene3D" id="3.90.1150.10">
    <property type="entry name" value="Aspartate Aminotransferase, domain 1"/>
    <property type="match status" value="1"/>
</dbReference>
<comment type="catalytic activity">
    <reaction evidence="15">
        <text>4-(phosphooxy)-L-threonine + 2-oxoglutarate = (R)-3-hydroxy-2-oxo-4-phosphooxybutanoate + L-glutamate</text>
        <dbReference type="Rhea" id="RHEA:16573"/>
        <dbReference type="ChEBI" id="CHEBI:16810"/>
        <dbReference type="ChEBI" id="CHEBI:29985"/>
        <dbReference type="ChEBI" id="CHEBI:58452"/>
        <dbReference type="ChEBI" id="CHEBI:58538"/>
        <dbReference type="EC" id="2.6.1.52"/>
    </reaction>
</comment>
<evidence type="ECO:0000256" key="7">
    <source>
        <dbReference type="ARBA" id="ARBA00022605"/>
    </source>
</evidence>
<dbReference type="NCBIfam" id="TIGR01364">
    <property type="entry name" value="serC_1"/>
    <property type="match status" value="1"/>
</dbReference>
<dbReference type="Proteomes" id="UP000467840">
    <property type="component" value="Chromosome 14"/>
</dbReference>
<dbReference type="EC" id="2.6.1.52" evidence="21"/>
<dbReference type="InterPro" id="IPR002646">
    <property type="entry name" value="PolA_pol_head_dom"/>
</dbReference>
<dbReference type="PROSITE" id="PS00595">
    <property type="entry name" value="AA_TRANSFER_CLASS_5"/>
    <property type="match status" value="1"/>
</dbReference>
<evidence type="ECO:0000256" key="9">
    <source>
        <dbReference type="ARBA" id="ARBA00022679"/>
    </source>
</evidence>
<evidence type="ECO:0000256" key="10">
    <source>
        <dbReference type="ARBA" id="ARBA00022741"/>
    </source>
</evidence>
<dbReference type="Pfam" id="PF12627">
    <property type="entry name" value="PolyA_pol_RNAbd"/>
    <property type="match status" value="1"/>
</dbReference>
<dbReference type="InterPro" id="IPR015424">
    <property type="entry name" value="PyrdxlP-dep_Trfase"/>
</dbReference>
<evidence type="ECO:0000256" key="21">
    <source>
        <dbReference type="RuleBase" id="RU004505"/>
    </source>
</evidence>
<dbReference type="CDD" id="cd20567">
    <property type="entry name" value="CYCLIN_AtCycB-like_rpt1"/>
    <property type="match status" value="1"/>
</dbReference>
<dbReference type="UniPathway" id="UPA00135">
    <property type="reaction ID" value="UER00197"/>
</dbReference>
<feature type="domain" description="Cyclin-like" evidence="23">
    <location>
        <begin position="886"/>
        <end position="970"/>
    </location>
</feature>
<keyword evidence="12 18" id="KW-0195">Cyclin</keyword>
<evidence type="ECO:0000256" key="2">
    <source>
        <dbReference type="ARBA" id="ARBA00005099"/>
    </source>
</evidence>
<dbReference type="HAMAP" id="MF_00160">
    <property type="entry name" value="SerC_aminotrans_5"/>
    <property type="match status" value="1"/>
</dbReference>
<dbReference type="CDD" id="cd00611">
    <property type="entry name" value="PSAT_like"/>
    <property type="match status" value="1"/>
</dbReference>
<dbReference type="InterPro" id="IPR004367">
    <property type="entry name" value="Cyclin_C-dom"/>
</dbReference>
<dbReference type="Pfam" id="PF02984">
    <property type="entry name" value="Cyclin_C"/>
    <property type="match status" value="1"/>
</dbReference>
<reference evidence="25 26" key="1">
    <citation type="journal article" date="2020" name="Mol. Plant">
        <title>The Chromosome-Based Rubber Tree Genome Provides New Insights into Spurge Genome Evolution and Rubber Biosynthesis.</title>
        <authorList>
            <person name="Liu J."/>
            <person name="Shi C."/>
            <person name="Shi C.C."/>
            <person name="Li W."/>
            <person name="Zhang Q.J."/>
            <person name="Zhang Y."/>
            <person name="Li K."/>
            <person name="Lu H.F."/>
            <person name="Shi C."/>
            <person name="Zhu S.T."/>
            <person name="Xiao Z.Y."/>
            <person name="Nan H."/>
            <person name="Yue Y."/>
            <person name="Zhu X.G."/>
            <person name="Wu Y."/>
            <person name="Hong X.N."/>
            <person name="Fan G.Y."/>
            <person name="Tong Y."/>
            <person name="Zhang D."/>
            <person name="Mao C.L."/>
            <person name="Liu Y.L."/>
            <person name="Hao S.J."/>
            <person name="Liu W.Q."/>
            <person name="Lv M.Q."/>
            <person name="Zhang H.B."/>
            <person name="Liu Y."/>
            <person name="Hu-Tang G.R."/>
            <person name="Wang J.P."/>
            <person name="Wang J.H."/>
            <person name="Sun Y.H."/>
            <person name="Ni S.B."/>
            <person name="Chen W.B."/>
            <person name="Zhang X.C."/>
            <person name="Jiao Y.N."/>
            <person name="Eichler E.E."/>
            <person name="Li G.H."/>
            <person name="Liu X."/>
            <person name="Gao L.Z."/>
        </authorList>
    </citation>
    <scope>NUCLEOTIDE SEQUENCE [LARGE SCALE GENOMIC DNA]</scope>
    <source>
        <strain evidence="26">cv. GT1</strain>
        <tissue evidence="25">Leaf</tissue>
    </source>
</reference>
<dbReference type="InterPro" id="IPR013763">
    <property type="entry name" value="Cyclin-like_dom"/>
</dbReference>
<evidence type="ECO:0000256" key="22">
    <source>
        <dbReference type="SAM" id="MobiDB-lite"/>
    </source>
</evidence>
<dbReference type="GO" id="GO:0006564">
    <property type="term" value="P:L-serine biosynthetic process"/>
    <property type="evidence" value="ECO:0007669"/>
    <property type="project" value="UniProtKB-KW"/>
</dbReference>
<dbReference type="GO" id="GO:0000166">
    <property type="term" value="F:nucleotide binding"/>
    <property type="evidence" value="ECO:0007669"/>
    <property type="project" value="UniProtKB-KW"/>
</dbReference>
<keyword evidence="14" id="KW-0131">Cell cycle</keyword>
<keyword evidence="13 21" id="KW-0718">Serine biosynthesis</keyword>
<keyword evidence="6 21" id="KW-0032">Aminotransferase</keyword>
<dbReference type="PANTHER" id="PTHR43051">
    <property type="entry name" value="POLYNUCLEOTIDE ADENYLYLTRANSFERASE FAMILY PROTEIN"/>
    <property type="match status" value="1"/>
</dbReference>